<dbReference type="STRING" id="1458985.BJP34_17520"/>
<dbReference type="AlphaFoldDB" id="A0A1D8TTX8"/>
<dbReference type="KEGG" id="mpro:BJP34_17520"/>
<dbReference type="Proteomes" id="UP000177870">
    <property type="component" value="Chromosome"/>
</dbReference>
<feature type="domain" description="Glycosyl transferase family 28 C-terminal" evidence="1">
    <location>
        <begin position="1"/>
        <end position="135"/>
    </location>
</feature>
<dbReference type="RefSeq" id="WP_070393454.1">
    <property type="nucleotide sequence ID" value="NZ_CP017599.1"/>
</dbReference>
<reference evidence="3" key="1">
    <citation type="submission" date="2016-10" db="EMBL/GenBank/DDBJ databases">
        <title>Comparative genomics uncovers the prolific and rare metabolic potential of the cyanobacterial genus Moorea.</title>
        <authorList>
            <person name="Leao T."/>
            <person name="Castelao G."/>
            <person name="Korobeynikov A."/>
            <person name="Monroe E.A."/>
            <person name="Podell S."/>
            <person name="Glukhov E."/>
            <person name="Allen E."/>
            <person name="Gerwick W.H."/>
            <person name="Gerwick L."/>
        </authorList>
    </citation>
    <scope>NUCLEOTIDE SEQUENCE [LARGE SCALE GENOMIC DNA]</scope>
    <source>
        <strain evidence="3">PAL-8-15-08-1</strain>
    </source>
</reference>
<evidence type="ECO:0000259" key="1">
    <source>
        <dbReference type="Pfam" id="PF04101"/>
    </source>
</evidence>
<evidence type="ECO:0000313" key="2">
    <source>
        <dbReference type="EMBL" id="AOX01003.1"/>
    </source>
</evidence>
<dbReference type="EMBL" id="CP017599">
    <property type="protein sequence ID" value="AOX01003.1"/>
    <property type="molecule type" value="Genomic_DNA"/>
</dbReference>
<proteinExistence type="predicted"/>
<keyword evidence="2" id="KW-0808">Transferase</keyword>
<gene>
    <name evidence="2" type="ORF">BJP34_17520</name>
</gene>
<dbReference type="Pfam" id="PF04101">
    <property type="entry name" value="Glyco_tran_28_C"/>
    <property type="match status" value="1"/>
</dbReference>
<name>A0A1D8TTX8_9CYAN</name>
<protein>
    <submittedName>
        <fullName evidence="2">Glycosyl transferase</fullName>
    </submittedName>
</protein>
<dbReference type="Gene3D" id="3.40.50.2000">
    <property type="entry name" value="Glycogen Phosphorylase B"/>
    <property type="match status" value="1"/>
</dbReference>
<accession>A0A1D8TTX8</accession>
<organism evidence="2 3">
    <name type="scientific">Moorena producens PAL-8-15-08-1</name>
    <dbReference type="NCBI Taxonomy" id="1458985"/>
    <lineage>
        <taxon>Bacteria</taxon>
        <taxon>Bacillati</taxon>
        <taxon>Cyanobacteriota</taxon>
        <taxon>Cyanophyceae</taxon>
        <taxon>Coleofasciculales</taxon>
        <taxon>Coleofasciculaceae</taxon>
        <taxon>Moorena</taxon>
    </lineage>
</organism>
<sequence>MITVTLGTIPYPFNRAIQWLRFLLDTKIISESVFVQYGVSDISPVFEHSLVTAKPLLESKELMKIVDDSRLVISHAGQGSTTALANRGACFVILPRLAKYSEHIDDHQLSFARSVEQFGVVHCLTLKELEQVILEPPLPFHSQLFEEPKLADHLSSIYSKRSTLIVS</sequence>
<dbReference type="OrthoDB" id="9814973at2"/>
<evidence type="ECO:0000313" key="3">
    <source>
        <dbReference type="Proteomes" id="UP000177870"/>
    </source>
</evidence>
<dbReference type="InterPro" id="IPR007235">
    <property type="entry name" value="Glyco_trans_28_C"/>
</dbReference>
<dbReference type="GO" id="GO:0016758">
    <property type="term" value="F:hexosyltransferase activity"/>
    <property type="evidence" value="ECO:0007669"/>
    <property type="project" value="InterPro"/>
</dbReference>